<evidence type="ECO:0000313" key="3">
    <source>
        <dbReference type="EMBL" id="OPA74318.1"/>
    </source>
</evidence>
<evidence type="ECO:0000259" key="2">
    <source>
        <dbReference type="Pfam" id="PF07853"/>
    </source>
</evidence>
<comment type="caution">
    <text evidence="3">The sequence shown here is derived from an EMBL/GenBank/DDBJ whole genome shotgun (WGS) entry which is preliminary data.</text>
</comment>
<dbReference type="RefSeq" id="WP_078501864.1">
    <property type="nucleotide sequence ID" value="NZ_MSZX01000011.1"/>
</dbReference>
<accession>A0A1T2X345</accession>
<feature type="transmembrane region" description="Helical" evidence="1">
    <location>
        <begin position="201"/>
        <end position="219"/>
    </location>
</feature>
<feature type="transmembrane region" description="Helical" evidence="1">
    <location>
        <begin position="99"/>
        <end position="117"/>
    </location>
</feature>
<protein>
    <recommendedName>
        <fullName evidence="2">DUF1648 domain-containing protein</fullName>
    </recommendedName>
</protein>
<dbReference type="InterPro" id="IPR012867">
    <property type="entry name" value="DUF1648"/>
</dbReference>
<dbReference type="Pfam" id="PF07853">
    <property type="entry name" value="DUF1648"/>
    <property type="match status" value="1"/>
</dbReference>
<reference evidence="3 4" key="1">
    <citation type="submission" date="2017-01" db="EMBL/GenBank/DDBJ databases">
        <title>Genome analysis of Paenibacillus selenitrireducens ES3-24.</title>
        <authorList>
            <person name="Xu D."/>
            <person name="Yao R."/>
            <person name="Zheng S."/>
        </authorList>
    </citation>
    <scope>NUCLEOTIDE SEQUENCE [LARGE SCALE GENOMIC DNA]</scope>
    <source>
        <strain evidence="3 4">ES3-24</strain>
    </source>
</reference>
<dbReference type="Pfam" id="PF13630">
    <property type="entry name" value="SdpI"/>
    <property type="match status" value="1"/>
</dbReference>
<dbReference type="GO" id="GO:0009636">
    <property type="term" value="P:response to toxic substance"/>
    <property type="evidence" value="ECO:0007669"/>
    <property type="project" value="TreeGrafter"/>
</dbReference>
<dbReference type="InterPro" id="IPR025962">
    <property type="entry name" value="SdpI/YhfL"/>
</dbReference>
<proteinExistence type="predicted"/>
<name>A0A1T2X345_9BACL</name>
<dbReference type="PANTHER" id="PTHR37810:SF5">
    <property type="entry name" value="IMMUNITY PROTEIN SDPI"/>
    <property type="match status" value="1"/>
</dbReference>
<keyword evidence="1" id="KW-0472">Membrane</keyword>
<organism evidence="3 4">
    <name type="scientific">Paenibacillus selenitireducens</name>
    <dbReference type="NCBI Taxonomy" id="1324314"/>
    <lineage>
        <taxon>Bacteria</taxon>
        <taxon>Bacillati</taxon>
        <taxon>Bacillota</taxon>
        <taxon>Bacilli</taxon>
        <taxon>Bacillales</taxon>
        <taxon>Paenibacillaceae</taxon>
        <taxon>Paenibacillus</taxon>
    </lineage>
</organism>
<sequence>MNTREKENNSKAWDHKDSWIVAVSLVLFGIASIFYPQLPDQVVSKFNMVGDPIRTMSKWSFWLLYGGIALILPVTTKFTRNLDPRKSNYLKFESTFETFRWATVVFIHFIFGAGVAYNLGYPVSMNFVLLFALGMLWLIMGNRMGKIRFNYFIGIRTPWTLANEDVWRKTHRVAGRCWFIAGILFLVALFLPAALFIPILILNLILSTLVPMIYSYLMYRKTGQSS</sequence>
<feature type="transmembrane region" description="Helical" evidence="1">
    <location>
        <begin position="177"/>
        <end position="195"/>
    </location>
</feature>
<dbReference type="EMBL" id="MSZX01000011">
    <property type="protein sequence ID" value="OPA74318.1"/>
    <property type="molecule type" value="Genomic_DNA"/>
</dbReference>
<dbReference type="PANTHER" id="PTHR37810">
    <property type="entry name" value="IMMUNITY PROTEIN SDPI"/>
    <property type="match status" value="1"/>
</dbReference>
<feature type="transmembrane region" description="Helical" evidence="1">
    <location>
        <begin position="123"/>
        <end position="140"/>
    </location>
</feature>
<keyword evidence="1" id="KW-0812">Transmembrane</keyword>
<dbReference type="STRING" id="1324314.BVG16_24660"/>
<keyword evidence="4" id="KW-1185">Reference proteome</keyword>
<dbReference type="Proteomes" id="UP000190188">
    <property type="component" value="Unassembled WGS sequence"/>
</dbReference>
<dbReference type="PIRSF" id="PIRSF038959">
    <property type="entry name" value="SdpI"/>
    <property type="match status" value="1"/>
</dbReference>
<dbReference type="AlphaFoldDB" id="A0A1T2X345"/>
<feature type="domain" description="DUF1648" evidence="2">
    <location>
        <begin position="25"/>
        <end position="66"/>
    </location>
</feature>
<evidence type="ECO:0000256" key="1">
    <source>
        <dbReference type="SAM" id="Phobius"/>
    </source>
</evidence>
<feature type="transmembrane region" description="Helical" evidence="1">
    <location>
        <begin position="59"/>
        <end position="78"/>
    </location>
</feature>
<feature type="transmembrane region" description="Helical" evidence="1">
    <location>
        <begin position="20"/>
        <end position="39"/>
    </location>
</feature>
<evidence type="ECO:0000313" key="4">
    <source>
        <dbReference type="Proteomes" id="UP000190188"/>
    </source>
</evidence>
<dbReference type="OrthoDB" id="9808690at2"/>
<gene>
    <name evidence="3" type="ORF">BVG16_24660</name>
</gene>
<dbReference type="InterPro" id="IPR026272">
    <property type="entry name" value="SdpI"/>
</dbReference>
<keyword evidence="1" id="KW-1133">Transmembrane helix</keyword>